<comment type="caution">
    <text evidence="1">The sequence shown here is derived from an EMBL/GenBank/DDBJ whole genome shotgun (WGS) entry which is preliminary data.</text>
</comment>
<sequence length="165" mass="17969">MGNRASDLFADRSGDLFADRSGTLFAEVIEEGEATSYPEHVPEDDIALGDDENLSFDLQQLQALLCDNAGFFEACEAAVASVAGTNTTYTGQRPPPGTNKLHTVGDLQSALNHMCMRYGVPEVDDAEAVELWDSPMDSGVFYQFAREYFSSLCRSLAMESHLLNG</sequence>
<dbReference type="Proteomes" id="UP000654075">
    <property type="component" value="Unassembled WGS sequence"/>
</dbReference>
<gene>
    <name evidence="1" type="ORF">PGLA1383_LOCUS34704</name>
</gene>
<dbReference type="EMBL" id="CAJNNV010026043">
    <property type="protein sequence ID" value="CAE8617038.1"/>
    <property type="molecule type" value="Genomic_DNA"/>
</dbReference>
<name>A0A813FRQ7_POLGL</name>
<organism evidence="1 2">
    <name type="scientific">Polarella glacialis</name>
    <name type="common">Dinoflagellate</name>
    <dbReference type="NCBI Taxonomy" id="89957"/>
    <lineage>
        <taxon>Eukaryota</taxon>
        <taxon>Sar</taxon>
        <taxon>Alveolata</taxon>
        <taxon>Dinophyceae</taxon>
        <taxon>Suessiales</taxon>
        <taxon>Suessiaceae</taxon>
        <taxon>Polarella</taxon>
    </lineage>
</organism>
<proteinExistence type="predicted"/>
<protein>
    <submittedName>
        <fullName evidence="1">Uncharacterized protein</fullName>
    </submittedName>
</protein>
<accession>A0A813FRQ7</accession>
<dbReference type="OrthoDB" id="428889at2759"/>
<evidence type="ECO:0000313" key="2">
    <source>
        <dbReference type="Proteomes" id="UP000654075"/>
    </source>
</evidence>
<reference evidence="1" key="1">
    <citation type="submission" date="2021-02" db="EMBL/GenBank/DDBJ databases">
        <authorList>
            <person name="Dougan E. K."/>
            <person name="Rhodes N."/>
            <person name="Thang M."/>
            <person name="Chan C."/>
        </authorList>
    </citation>
    <scope>NUCLEOTIDE SEQUENCE</scope>
</reference>
<dbReference type="AlphaFoldDB" id="A0A813FRQ7"/>
<keyword evidence="2" id="KW-1185">Reference proteome</keyword>
<evidence type="ECO:0000313" key="1">
    <source>
        <dbReference type="EMBL" id="CAE8617038.1"/>
    </source>
</evidence>